<evidence type="ECO:0000313" key="7">
    <source>
        <dbReference type="Proteomes" id="UP000718564"/>
    </source>
</evidence>
<evidence type="ECO:0000256" key="1">
    <source>
        <dbReference type="ARBA" id="ARBA00010062"/>
    </source>
</evidence>
<dbReference type="PANTHER" id="PTHR30483">
    <property type="entry name" value="LEUCINE-SPECIFIC-BINDING PROTEIN"/>
    <property type="match status" value="1"/>
</dbReference>
<comment type="caution">
    <text evidence="6">The sequence shown here is derived from an EMBL/GenBank/DDBJ whole genome shotgun (WGS) entry which is preliminary data.</text>
</comment>
<dbReference type="Pfam" id="PF08239">
    <property type="entry name" value="SH3_3"/>
    <property type="match status" value="1"/>
</dbReference>
<dbReference type="Gene3D" id="2.30.30.40">
    <property type="entry name" value="SH3 Domains"/>
    <property type="match status" value="1"/>
</dbReference>
<feature type="region of interest" description="Disordered" evidence="3">
    <location>
        <begin position="491"/>
        <end position="549"/>
    </location>
</feature>
<feature type="domain" description="SH3b" evidence="4">
    <location>
        <begin position="558"/>
        <end position="614"/>
    </location>
</feature>
<reference evidence="6 7" key="1">
    <citation type="submission" date="2018-06" db="EMBL/GenBank/DDBJ databases">
        <title>Comparative genomics of Brasilonema spp. strains.</title>
        <authorList>
            <person name="Alvarenga D.O."/>
            <person name="Fiore M.F."/>
            <person name="Varani A.M."/>
        </authorList>
    </citation>
    <scope>NUCLEOTIDE SEQUENCE [LARGE SCALE GENOMIC DNA]</scope>
    <source>
        <strain evidence="6 7">SPC951</strain>
    </source>
</reference>
<gene>
    <name evidence="6" type="ORF">DP116_06410</name>
</gene>
<feature type="domain" description="Leucine-binding protein" evidence="5">
    <location>
        <begin position="130"/>
        <end position="469"/>
    </location>
</feature>
<comment type="similarity">
    <text evidence="1">Belongs to the leucine-binding protein family.</text>
</comment>
<protein>
    <submittedName>
        <fullName evidence="6">Uncharacterized protein</fullName>
    </submittedName>
</protein>
<organism evidence="6 7">
    <name type="scientific">Brasilonema bromeliae SPC951</name>
    <dbReference type="NCBI Taxonomy" id="385972"/>
    <lineage>
        <taxon>Bacteria</taxon>
        <taxon>Bacillati</taxon>
        <taxon>Cyanobacteriota</taxon>
        <taxon>Cyanophyceae</taxon>
        <taxon>Nostocales</taxon>
        <taxon>Scytonemataceae</taxon>
        <taxon>Brasilonema</taxon>
        <taxon>Bromeliae group (in: Brasilonema)</taxon>
    </lineage>
</organism>
<name>A0ABX1P5U7_9CYAN</name>
<evidence type="ECO:0000256" key="2">
    <source>
        <dbReference type="ARBA" id="ARBA00022729"/>
    </source>
</evidence>
<proteinExistence type="inferred from homology"/>
<evidence type="ECO:0000259" key="4">
    <source>
        <dbReference type="Pfam" id="PF08239"/>
    </source>
</evidence>
<accession>A0ABX1P5U7</accession>
<keyword evidence="7" id="KW-1185">Reference proteome</keyword>
<dbReference type="InterPro" id="IPR051010">
    <property type="entry name" value="BCAA_transport"/>
</dbReference>
<feature type="region of interest" description="Disordered" evidence="3">
    <location>
        <begin position="560"/>
        <end position="579"/>
    </location>
</feature>
<dbReference type="CDD" id="cd06268">
    <property type="entry name" value="PBP1_ABC_transporter_LIVBP-like"/>
    <property type="match status" value="1"/>
</dbReference>
<dbReference type="Proteomes" id="UP000718564">
    <property type="component" value="Unassembled WGS sequence"/>
</dbReference>
<keyword evidence="2" id="KW-0732">Signal</keyword>
<evidence type="ECO:0000313" key="6">
    <source>
        <dbReference type="EMBL" id="NMG19096.1"/>
    </source>
</evidence>
<evidence type="ECO:0000259" key="5">
    <source>
        <dbReference type="Pfam" id="PF13458"/>
    </source>
</evidence>
<dbReference type="EMBL" id="QMEB01000032">
    <property type="protein sequence ID" value="NMG19096.1"/>
    <property type="molecule type" value="Genomic_DNA"/>
</dbReference>
<dbReference type="Gene3D" id="3.40.50.2300">
    <property type="match status" value="2"/>
</dbReference>
<dbReference type="PANTHER" id="PTHR30483:SF6">
    <property type="entry name" value="PERIPLASMIC BINDING PROTEIN OF ABC TRANSPORTER FOR NATURAL AMINO ACIDS"/>
    <property type="match status" value="1"/>
</dbReference>
<dbReference type="InterPro" id="IPR003646">
    <property type="entry name" value="SH3-like_bac-type"/>
</dbReference>
<dbReference type="Pfam" id="PF13458">
    <property type="entry name" value="Peripla_BP_6"/>
    <property type="match status" value="1"/>
</dbReference>
<dbReference type="InterPro" id="IPR028082">
    <property type="entry name" value="Peripla_BP_I"/>
</dbReference>
<dbReference type="SUPFAM" id="SSF53822">
    <property type="entry name" value="Periplasmic binding protein-like I"/>
    <property type="match status" value="1"/>
</dbReference>
<dbReference type="RefSeq" id="WP_169154378.1">
    <property type="nucleotide sequence ID" value="NZ_CAWPJE010000399.1"/>
</dbReference>
<sequence length="627" mass="68544">MGEWWRVIITRIVLFVVIVLFLGSLVFAASQSEQRKVIKERISFGEKSLIPVELSPHKKAGMKAMADKNLSLAREEFDKSLKKNRNDPEALIFFNNANIGYNRSYTIVVSVPITKNINDIDINNSLEILRGVAQAQRGINDFGGINGVRLEVGIASDDNDPEVAKQVATALFNERKVLGVVGHYASGVTIAAKDIYTSKELVAITPISTSVCLTNTPTPTKTPTPISNSICSKYSDRSKNSKPYVFRTVPSDSDTAKALADHMLQDWKKKNVAVFYNSSSDYSMSLKSEFKTVVKQKGGQVLQEFNLNERNFDANSRVKQAKEQGTQVLMLAADTKTLPKALEVVRSAKGKNLKILAGDDVYTPDTLKEDAAVGMVVAAFWHIDNAPNQDFVKKSKEKELWGGATVNWRTALAYDATQALIDAIEKNPTRSGVQQALLSPKFKTTGASGDIEFLPSGDRKNAKVELVQICTTKNSSTPYKFVPVAAYKGKPSDDCPSSLTNNNSSPTPTSSPLPTATPTLTSTPTPSSSTTSLESNSVCRLQPESPESYKAKVVQREGLNLRKQSNQDSGELGKLPRGQGIIVLKEEKNEKGEIWKNICAEVGGTKKEGWVKAKDSKGKDNTKKVVE</sequence>
<feature type="compositionally biased region" description="Low complexity" evidence="3">
    <location>
        <begin position="496"/>
        <end position="537"/>
    </location>
</feature>
<evidence type="ECO:0000256" key="3">
    <source>
        <dbReference type="SAM" id="MobiDB-lite"/>
    </source>
</evidence>
<dbReference type="InterPro" id="IPR028081">
    <property type="entry name" value="Leu-bd"/>
</dbReference>